<dbReference type="Gene3D" id="1.25.40.10">
    <property type="entry name" value="Tetratricopeptide repeat domain"/>
    <property type="match status" value="3"/>
</dbReference>
<evidence type="ECO:0000313" key="4">
    <source>
        <dbReference type="Proteomes" id="UP001519460"/>
    </source>
</evidence>
<keyword evidence="1" id="KW-0802">TPR repeat</keyword>
<dbReference type="InterPro" id="IPR019734">
    <property type="entry name" value="TPR_rpt"/>
</dbReference>
<sequence>MGKKNFKKKGGKTLQERKKELKEASKALGRQNAKKSEGASQYTIDQLLDKAEELIDEFNYELAQKFCQRALEQDADNVRALETSGVLLLELGNTEAAKQCFGRAVEVCPDKGYSKYMYLGQLFEGAQAVECFQKGIQLMLKEKEEKQAQEVAAACRGAESDEGPSDRDISSAYCSVAEIYLTDLCFEEGAEQKCEESVENAVKSDPNNPEAHQLKASFLLSKERTEEAKEAIKNSVSLWLPQLQAQEEGTVDDENFDPVEACPLSYPTRMQAAKILVEVGEYETAGEVLELLLDEDEDIPDVWYMLGWANYLQGADYAANARHYLSKANKVYTKVKHKDEELLKHITELLKELGPGEGLEDDDGDEDAENGDQLEIESSDEEPMDQ</sequence>
<dbReference type="InterPro" id="IPR011990">
    <property type="entry name" value="TPR-like_helical_dom_sf"/>
</dbReference>
<comment type="caution">
    <text evidence="3">The sequence shown here is derived from an EMBL/GenBank/DDBJ whole genome shotgun (WGS) entry which is preliminary data.</text>
</comment>
<dbReference type="SMART" id="SM00028">
    <property type="entry name" value="TPR"/>
    <property type="match status" value="3"/>
</dbReference>
<proteinExistence type="predicted"/>
<dbReference type="SUPFAM" id="SSF48452">
    <property type="entry name" value="TPR-like"/>
    <property type="match status" value="2"/>
</dbReference>
<dbReference type="Pfam" id="PF14559">
    <property type="entry name" value="TPR_19"/>
    <property type="match status" value="1"/>
</dbReference>
<feature type="region of interest" description="Disordered" evidence="2">
    <location>
        <begin position="1"/>
        <end position="39"/>
    </location>
</feature>
<feature type="region of interest" description="Disordered" evidence="2">
    <location>
        <begin position="353"/>
        <end position="386"/>
    </location>
</feature>
<accession>A0ABD0LMK2</accession>
<feature type="compositionally biased region" description="Basic and acidic residues" evidence="2">
    <location>
        <begin position="14"/>
        <end position="25"/>
    </location>
</feature>
<organism evidence="3 4">
    <name type="scientific">Batillaria attramentaria</name>
    <dbReference type="NCBI Taxonomy" id="370345"/>
    <lineage>
        <taxon>Eukaryota</taxon>
        <taxon>Metazoa</taxon>
        <taxon>Spiralia</taxon>
        <taxon>Lophotrochozoa</taxon>
        <taxon>Mollusca</taxon>
        <taxon>Gastropoda</taxon>
        <taxon>Caenogastropoda</taxon>
        <taxon>Sorbeoconcha</taxon>
        <taxon>Cerithioidea</taxon>
        <taxon>Batillariidae</taxon>
        <taxon>Batillaria</taxon>
    </lineage>
</organism>
<evidence type="ECO:0008006" key="5">
    <source>
        <dbReference type="Google" id="ProtNLM"/>
    </source>
</evidence>
<reference evidence="3 4" key="1">
    <citation type="journal article" date="2023" name="Sci. Data">
        <title>Genome assembly of the Korean intertidal mud-creeper Batillaria attramentaria.</title>
        <authorList>
            <person name="Patra A.K."/>
            <person name="Ho P.T."/>
            <person name="Jun S."/>
            <person name="Lee S.J."/>
            <person name="Kim Y."/>
            <person name="Won Y.J."/>
        </authorList>
    </citation>
    <scope>NUCLEOTIDE SEQUENCE [LARGE SCALE GENOMIC DNA]</scope>
    <source>
        <strain evidence="3">Wonlab-2016</strain>
    </source>
</reference>
<gene>
    <name evidence="3" type="ORF">BaRGS_00007979</name>
</gene>
<evidence type="ECO:0000256" key="1">
    <source>
        <dbReference type="PROSITE-ProRule" id="PRU00339"/>
    </source>
</evidence>
<keyword evidence="4" id="KW-1185">Reference proteome</keyword>
<dbReference type="EMBL" id="JACVVK020000035">
    <property type="protein sequence ID" value="KAK7500735.1"/>
    <property type="molecule type" value="Genomic_DNA"/>
</dbReference>
<protein>
    <recommendedName>
        <fullName evidence="5">Assembly chaperone of rpl4</fullName>
    </recommendedName>
</protein>
<feature type="compositionally biased region" description="Acidic residues" evidence="2">
    <location>
        <begin position="358"/>
        <end position="386"/>
    </location>
</feature>
<dbReference type="AlphaFoldDB" id="A0ABD0LMK2"/>
<dbReference type="PANTHER" id="PTHR28654:SF1">
    <property type="entry name" value="AXIN INTERACTOR, DORSALIZATION-ASSOCIATED PROTEIN"/>
    <property type="match status" value="1"/>
</dbReference>
<feature type="repeat" description="TPR" evidence="1">
    <location>
        <begin position="78"/>
        <end position="111"/>
    </location>
</feature>
<dbReference type="PANTHER" id="PTHR28654">
    <property type="entry name" value="AXIN INTERACTOR, DORSALIZATION-ASSOCIATED PROTEIN"/>
    <property type="match status" value="1"/>
</dbReference>
<dbReference type="PROSITE" id="PS50005">
    <property type="entry name" value="TPR"/>
    <property type="match status" value="1"/>
</dbReference>
<evidence type="ECO:0000256" key="2">
    <source>
        <dbReference type="SAM" id="MobiDB-lite"/>
    </source>
</evidence>
<feature type="compositionally biased region" description="Basic residues" evidence="2">
    <location>
        <begin position="1"/>
        <end position="11"/>
    </location>
</feature>
<name>A0ABD0LMK2_9CAEN</name>
<dbReference type="CDD" id="cd24142">
    <property type="entry name" value="ACL4-like"/>
    <property type="match status" value="1"/>
</dbReference>
<dbReference type="Proteomes" id="UP001519460">
    <property type="component" value="Unassembled WGS sequence"/>
</dbReference>
<evidence type="ECO:0000313" key="3">
    <source>
        <dbReference type="EMBL" id="KAK7500735.1"/>
    </source>
</evidence>